<name>A0A1Q2CGL3_9ACTN</name>
<keyword evidence="2" id="KW-1185">Reference proteome</keyword>
<proteinExistence type="predicted"/>
<evidence type="ECO:0000313" key="2">
    <source>
        <dbReference type="Proteomes" id="UP000188324"/>
    </source>
</evidence>
<sequence length="159" mass="17943">MSVNMEKFEGKWSRPKTGDVFEIRIGGYRCPGRVVSTEAKPLGKGAPDAPLVYLFHPVSPQWEFDQREVLQVTNLLVSPIMTNLKPWTLKYFRTLGNVGFADGERLERHCFRSSFGRFYDEQGNEIQEPVSPVGTWGLHSFRTIDDALSEALGIPLAPD</sequence>
<accession>A0A1Q2CGL3</accession>
<dbReference type="AlphaFoldDB" id="A0A1Q2CGL3"/>
<gene>
    <name evidence="1" type="ORF">RPIT_10665</name>
</gene>
<dbReference type="Proteomes" id="UP000188324">
    <property type="component" value="Chromosome"/>
</dbReference>
<dbReference type="STRING" id="1610493.RPIT_10665"/>
<reference evidence="1 2" key="1">
    <citation type="journal article" date="2016" name="Int. J. Syst. Evol. Microbiol.">
        <title>Tessaracoccus flavus sp. nov., isolated from the drainage system of a lindane-producing factory.</title>
        <authorList>
            <person name="Kumari R."/>
            <person name="Singh P."/>
            <person name="Schumann P."/>
            <person name="Lal R."/>
        </authorList>
    </citation>
    <scope>NUCLEOTIDE SEQUENCE [LARGE SCALE GENOMIC DNA]</scope>
    <source>
        <strain evidence="1 2">RP1T</strain>
    </source>
</reference>
<organism evidence="1 2">
    <name type="scientific">Tessaracoccus flavus</name>
    <dbReference type="NCBI Taxonomy" id="1610493"/>
    <lineage>
        <taxon>Bacteria</taxon>
        <taxon>Bacillati</taxon>
        <taxon>Actinomycetota</taxon>
        <taxon>Actinomycetes</taxon>
        <taxon>Propionibacteriales</taxon>
        <taxon>Propionibacteriaceae</taxon>
        <taxon>Tessaracoccus</taxon>
    </lineage>
</organism>
<dbReference type="KEGG" id="tfl:RPIT_10665"/>
<dbReference type="EMBL" id="CP019605">
    <property type="protein sequence ID" value="AQP45200.1"/>
    <property type="molecule type" value="Genomic_DNA"/>
</dbReference>
<protein>
    <submittedName>
        <fullName evidence="1">Uncharacterized protein</fullName>
    </submittedName>
</protein>
<evidence type="ECO:0000313" key="1">
    <source>
        <dbReference type="EMBL" id="AQP45200.1"/>
    </source>
</evidence>